<dbReference type="SUPFAM" id="SSF53850">
    <property type="entry name" value="Periplasmic binding protein-like II"/>
    <property type="match status" value="1"/>
</dbReference>
<dbReference type="RefSeq" id="WP_093640134.1">
    <property type="nucleotide sequence ID" value="NZ_FPBH01000019.1"/>
</dbReference>
<evidence type="ECO:0000256" key="1">
    <source>
        <dbReference type="ARBA" id="ARBA00009437"/>
    </source>
</evidence>
<evidence type="ECO:0000313" key="6">
    <source>
        <dbReference type="EMBL" id="SFU22966.1"/>
    </source>
</evidence>
<gene>
    <name evidence="6" type="ORF">SAMN05192563_1019141</name>
</gene>
<dbReference type="AlphaFoldDB" id="A0A1I7EGC2"/>
<dbReference type="PANTHER" id="PTHR30419:SF8">
    <property type="entry name" value="NITROGEN ASSIMILATION TRANSCRIPTIONAL ACTIVATOR-RELATED"/>
    <property type="match status" value="1"/>
</dbReference>
<dbReference type="GO" id="GO:0003677">
    <property type="term" value="F:DNA binding"/>
    <property type="evidence" value="ECO:0007669"/>
    <property type="project" value="UniProtKB-KW"/>
</dbReference>
<dbReference type="GO" id="GO:0003700">
    <property type="term" value="F:DNA-binding transcription factor activity"/>
    <property type="evidence" value="ECO:0007669"/>
    <property type="project" value="InterPro"/>
</dbReference>
<keyword evidence="2" id="KW-0805">Transcription regulation</keyword>
<dbReference type="Gene3D" id="3.40.190.290">
    <property type="match status" value="1"/>
</dbReference>
<feature type="domain" description="HTH lysR-type" evidence="5">
    <location>
        <begin position="2"/>
        <end position="59"/>
    </location>
</feature>
<accession>A0A1I7EGC2</accession>
<dbReference type="InterPro" id="IPR050950">
    <property type="entry name" value="HTH-type_LysR_regulators"/>
</dbReference>
<comment type="similarity">
    <text evidence="1">Belongs to the LysR transcriptional regulatory family.</text>
</comment>
<keyword evidence="4" id="KW-0804">Transcription</keyword>
<dbReference type="GO" id="GO:0005829">
    <property type="term" value="C:cytosol"/>
    <property type="evidence" value="ECO:0007669"/>
    <property type="project" value="TreeGrafter"/>
</dbReference>
<dbReference type="Pfam" id="PF03466">
    <property type="entry name" value="LysR_substrate"/>
    <property type="match status" value="1"/>
</dbReference>
<dbReference type="InterPro" id="IPR036390">
    <property type="entry name" value="WH_DNA-bd_sf"/>
</dbReference>
<dbReference type="PROSITE" id="PS50931">
    <property type="entry name" value="HTH_LYSR"/>
    <property type="match status" value="1"/>
</dbReference>
<dbReference type="OrthoDB" id="8839922at2"/>
<dbReference type="EMBL" id="FPBH01000019">
    <property type="protein sequence ID" value="SFU22966.1"/>
    <property type="molecule type" value="Genomic_DNA"/>
</dbReference>
<proteinExistence type="inferred from homology"/>
<dbReference type="Proteomes" id="UP000198844">
    <property type="component" value="Unassembled WGS sequence"/>
</dbReference>
<sequence>MIQPQSLRYFAEVARTGSLRHASETFFVAPSAISKQISNLEKELGAALFDRSPRGATLTAAGQLLLNYVNANSRHVEQLHAAMDDLSSLRHGVVRIALVEAAVHSFMPDLITEFSRDHPGIAVHLEVCGTAQIVDALVDHRAEIGMAFNVLNRDDINLHGRSIQPLQMICRPAHPLAGRKTVSMSELGNVRVALPTRTFGIRYLIEKSAERANVALQVAIEANSLQVIKNLVRQSDLVSFMPPLTLEQETAHGWLRAVPLDERDSGSATIDVISFRGRQLSVAAQRFLDLLIRRLRTSHQSP</sequence>
<evidence type="ECO:0000256" key="3">
    <source>
        <dbReference type="ARBA" id="ARBA00023125"/>
    </source>
</evidence>
<dbReference type="InterPro" id="IPR036388">
    <property type="entry name" value="WH-like_DNA-bd_sf"/>
</dbReference>
<evidence type="ECO:0000259" key="5">
    <source>
        <dbReference type="PROSITE" id="PS50931"/>
    </source>
</evidence>
<evidence type="ECO:0000256" key="4">
    <source>
        <dbReference type="ARBA" id="ARBA00023163"/>
    </source>
</evidence>
<reference evidence="6 7" key="1">
    <citation type="submission" date="2016-10" db="EMBL/GenBank/DDBJ databases">
        <authorList>
            <person name="de Groot N.N."/>
        </authorList>
    </citation>
    <scope>NUCLEOTIDE SEQUENCE [LARGE SCALE GENOMIC DNA]</scope>
    <source>
        <strain evidence="6 7">LMG 27731</strain>
    </source>
</reference>
<dbReference type="PANTHER" id="PTHR30419">
    <property type="entry name" value="HTH-TYPE TRANSCRIPTIONAL REGULATOR YBHD"/>
    <property type="match status" value="1"/>
</dbReference>
<name>A0A1I7EGC2_9BURK</name>
<organism evidence="6 7">
    <name type="scientific">Paraburkholderia aspalathi</name>
    <dbReference type="NCBI Taxonomy" id="1324617"/>
    <lineage>
        <taxon>Bacteria</taxon>
        <taxon>Pseudomonadati</taxon>
        <taxon>Pseudomonadota</taxon>
        <taxon>Betaproteobacteria</taxon>
        <taxon>Burkholderiales</taxon>
        <taxon>Burkholderiaceae</taxon>
        <taxon>Paraburkholderia</taxon>
    </lineage>
</organism>
<evidence type="ECO:0000313" key="7">
    <source>
        <dbReference type="Proteomes" id="UP000198844"/>
    </source>
</evidence>
<dbReference type="InterPro" id="IPR005119">
    <property type="entry name" value="LysR_subst-bd"/>
</dbReference>
<protein>
    <submittedName>
        <fullName evidence="6">Transcriptional regulator, LysR family</fullName>
    </submittedName>
</protein>
<dbReference type="SUPFAM" id="SSF46785">
    <property type="entry name" value="Winged helix' DNA-binding domain"/>
    <property type="match status" value="1"/>
</dbReference>
<dbReference type="Pfam" id="PF00126">
    <property type="entry name" value="HTH_1"/>
    <property type="match status" value="1"/>
</dbReference>
<dbReference type="FunFam" id="1.10.10.10:FF:000001">
    <property type="entry name" value="LysR family transcriptional regulator"/>
    <property type="match status" value="1"/>
</dbReference>
<dbReference type="InterPro" id="IPR000847">
    <property type="entry name" value="LysR_HTH_N"/>
</dbReference>
<keyword evidence="3" id="KW-0238">DNA-binding</keyword>
<evidence type="ECO:0000256" key="2">
    <source>
        <dbReference type="ARBA" id="ARBA00023015"/>
    </source>
</evidence>
<dbReference type="Gene3D" id="1.10.10.10">
    <property type="entry name" value="Winged helix-like DNA-binding domain superfamily/Winged helix DNA-binding domain"/>
    <property type="match status" value="1"/>
</dbReference>